<evidence type="ECO:0000313" key="1">
    <source>
        <dbReference type="EMBL" id="GBF50353.1"/>
    </source>
</evidence>
<organism evidence="1 2">
    <name type="scientific">Leptospira ryugenii</name>
    <dbReference type="NCBI Taxonomy" id="1917863"/>
    <lineage>
        <taxon>Bacteria</taxon>
        <taxon>Pseudomonadati</taxon>
        <taxon>Spirochaetota</taxon>
        <taxon>Spirochaetia</taxon>
        <taxon>Leptospirales</taxon>
        <taxon>Leptospiraceae</taxon>
        <taxon>Leptospira</taxon>
    </lineage>
</organism>
<protein>
    <submittedName>
        <fullName evidence="1">Uncharacterized protein</fullName>
    </submittedName>
</protein>
<gene>
    <name evidence="1" type="ORF">LPTSP4_18780</name>
</gene>
<name>A0A2P2E0E6_9LEPT</name>
<evidence type="ECO:0000313" key="2">
    <source>
        <dbReference type="Proteomes" id="UP000245133"/>
    </source>
</evidence>
<dbReference type="EMBL" id="BFBB01000004">
    <property type="protein sequence ID" value="GBF50353.1"/>
    <property type="molecule type" value="Genomic_DNA"/>
</dbReference>
<dbReference type="Proteomes" id="UP000245133">
    <property type="component" value="Unassembled WGS sequence"/>
</dbReference>
<accession>A0A2P2E0E6</accession>
<proteinExistence type="predicted"/>
<sequence>MAWSILGAGILAVWFGFVQLGNLQKESETQIQTKVYPYFDLVKNREYAKAYELYFHFDFKNQYNLERYLEAQRQNEQNLGALKNFRVLQVRNGAGFTQVKDYTLFLELNFEKAKEEVVVRIRRPEEDQSQFLIDGIWKGSYGRSALLWEKTVY</sequence>
<comment type="caution">
    <text evidence="1">The sequence shown here is derived from an EMBL/GenBank/DDBJ whole genome shotgun (WGS) entry which is preliminary data.</text>
</comment>
<dbReference type="RefSeq" id="WP_108976182.1">
    <property type="nucleotide sequence ID" value="NZ_BFBB01000004.1"/>
</dbReference>
<reference evidence="1 2" key="1">
    <citation type="submission" date="2018-02" db="EMBL/GenBank/DDBJ databases">
        <title>Novel Leptospira species isolated from soil and water in Japan.</title>
        <authorList>
            <person name="Nakao R."/>
            <person name="Masuzawa T."/>
        </authorList>
    </citation>
    <scope>NUCLEOTIDE SEQUENCE [LARGE SCALE GENOMIC DNA]</scope>
    <source>
        <strain evidence="1 2">YH101</strain>
    </source>
</reference>
<dbReference type="AlphaFoldDB" id="A0A2P2E0E6"/>
<keyword evidence="2" id="KW-1185">Reference proteome</keyword>